<feature type="domain" description="C2H2-type" evidence="8">
    <location>
        <begin position="436"/>
        <end position="459"/>
    </location>
</feature>
<feature type="compositionally biased region" description="Low complexity" evidence="7">
    <location>
        <begin position="316"/>
        <end position="326"/>
    </location>
</feature>
<dbReference type="InterPro" id="IPR003604">
    <property type="entry name" value="Matrin/U1-like-C_Znf_C2H2"/>
</dbReference>
<dbReference type="GO" id="GO:0003676">
    <property type="term" value="F:nucleic acid binding"/>
    <property type="evidence" value="ECO:0007669"/>
    <property type="project" value="InterPro"/>
</dbReference>
<keyword evidence="4" id="KW-0863">Zinc-finger</keyword>
<dbReference type="PROSITE" id="PS00028">
    <property type="entry name" value="ZINC_FINGER_C2H2_1"/>
    <property type="match status" value="1"/>
</dbReference>
<dbReference type="OrthoDB" id="434647at2759"/>
<feature type="region of interest" description="Disordered" evidence="7">
    <location>
        <begin position="451"/>
        <end position="488"/>
    </location>
</feature>
<accession>A0A9Q9W3Y4</accession>
<evidence type="ECO:0000256" key="3">
    <source>
        <dbReference type="ARBA" id="ARBA00022737"/>
    </source>
</evidence>
<evidence type="ECO:0000256" key="4">
    <source>
        <dbReference type="ARBA" id="ARBA00022771"/>
    </source>
</evidence>
<dbReference type="KEGG" id="ccar:109055398"/>
<sequence>MLGSEDHGETRKRNITGMKRPLSPVEDRSLTEQTGHEGVSSEGVEFTRQDAPPINSRPKRERKHRSYTLCEVCNIQINSSSQAQIHYNGKTHQKRLKHINNSNTGTAAQGSPLLASLPVQGRPLQTPLDLKHFLPFRLSGSSPLNLFPNFNTMDPVQKAVINHTFGVPQSLKKKQVISCNICHLRFNSTPQKQYCTPWTSLQLCEVHPGMFSRSHNQAEAHYKGHKHARKLKALEAQKNKQQRRQLDNTHHNRDREKDRERDRERDSNRVKLSAPDPLPALLDDTAMEETAACDSDPVVRVDDANSSSVVLTPVSEVSSADLSVSSPHFQTPDGLLEPTGAPSEPVAQHDNPTGDTPAEKDPKKTKQHLHCPICKVTVNSTTQMDAHNSGTKHKLMMEGQSVLPRRRGKAMSSRPSCKSKRLASKGSVGVASKSFCCEVCEIHVNSETQLSQHMNSRRHKDRLAGKPPKPKFNPHTKSQPTSAASQGVRWNGYAGSAVSAMKKVINQCNLSSLSSQTKLVLQKQLTKNLTASFLSTPLTPPTLCTVAANPLALRHPPGTTFIQTPILGPALFRPAPGPLRATHTPIIFSPY</sequence>
<keyword evidence="3" id="KW-0677">Repeat</keyword>
<dbReference type="GO" id="GO:0008270">
    <property type="term" value="F:zinc ion binding"/>
    <property type="evidence" value="ECO:0007669"/>
    <property type="project" value="UniProtKB-KW"/>
</dbReference>
<dbReference type="Proteomes" id="UP001155660">
    <property type="component" value="Chromosome B3"/>
</dbReference>
<feature type="region of interest" description="Disordered" evidence="7">
    <location>
        <begin position="316"/>
        <end position="368"/>
    </location>
</feature>
<comment type="subcellular location">
    <subcellularLocation>
        <location evidence="1">Nucleus</location>
    </subcellularLocation>
</comment>
<dbReference type="RefSeq" id="XP_042576393.1">
    <property type="nucleotide sequence ID" value="XM_042720459.1"/>
</dbReference>
<feature type="compositionally biased region" description="Basic and acidic residues" evidence="7">
    <location>
        <begin position="237"/>
        <end position="269"/>
    </location>
</feature>
<proteinExistence type="predicted"/>
<dbReference type="InterPro" id="IPR013087">
    <property type="entry name" value="Znf_C2H2_type"/>
</dbReference>
<dbReference type="PANTHER" id="PTHR23067:SF6">
    <property type="entry name" value="ZINC FINGER PROTEIN 385C"/>
    <property type="match status" value="1"/>
</dbReference>
<dbReference type="GeneID" id="109055398"/>
<evidence type="ECO:0000256" key="5">
    <source>
        <dbReference type="ARBA" id="ARBA00022833"/>
    </source>
</evidence>
<feature type="region of interest" description="Disordered" evidence="7">
    <location>
        <begin position="237"/>
        <end position="280"/>
    </location>
</feature>
<feature type="region of interest" description="Disordered" evidence="7">
    <location>
        <begin position="1"/>
        <end position="63"/>
    </location>
</feature>
<evidence type="ECO:0000256" key="2">
    <source>
        <dbReference type="ARBA" id="ARBA00022723"/>
    </source>
</evidence>
<name>A0A9Q9W3Y4_CYPCA</name>
<keyword evidence="2" id="KW-0479">Metal-binding</keyword>
<evidence type="ECO:0000256" key="1">
    <source>
        <dbReference type="ARBA" id="ARBA00004123"/>
    </source>
</evidence>
<feature type="compositionally biased region" description="Polar residues" evidence="7">
    <location>
        <begin position="475"/>
        <end position="485"/>
    </location>
</feature>
<evidence type="ECO:0000259" key="8">
    <source>
        <dbReference type="PROSITE" id="PS00028"/>
    </source>
</evidence>
<dbReference type="AlphaFoldDB" id="A0A9Q9W3Y4"/>
<protein>
    <submittedName>
        <fullName evidence="9">Zinc finger protein 385D-like isoform X1</fullName>
    </submittedName>
</protein>
<evidence type="ECO:0000313" key="9">
    <source>
        <dbReference type="RefSeq" id="XP_042576393.1"/>
    </source>
</evidence>
<dbReference type="InterPro" id="IPR051845">
    <property type="entry name" value="Znf385"/>
</dbReference>
<dbReference type="Pfam" id="PF12874">
    <property type="entry name" value="zf-met"/>
    <property type="match status" value="3"/>
</dbReference>
<dbReference type="GO" id="GO:0005634">
    <property type="term" value="C:nucleus"/>
    <property type="evidence" value="ECO:0007669"/>
    <property type="project" value="UniProtKB-SubCell"/>
</dbReference>
<reference evidence="9" key="1">
    <citation type="submission" date="2025-08" db="UniProtKB">
        <authorList>
            <consortium name="RefSeq"/>
        </authorList>
    </citation>
    <scope>IDENTIFICATION</scope>
    <source>
        <tissue evidence="9">Muscle</tissue>
    </source>
</reference>
<gene>
    <name evidence="9" type="primary">LOC109055398</name>
</gene>
<evidence type="ECO:0000256" key="6">
    <source>
        <dbReference type="ARBA" id="ARBA00023242"/>
    </source>
</evidence>
<dbReference type="SMART" id="SM00355">
    <property type="entry name" value="ZnF_C2H2"/>
    <property type="match status" value="3"/>
</dbReference>
<keyword evidence="6" id="KW-0539">Nucleus</keyword>
<keyword evidence="5" id="KW-0862">Zinc</keyword>
<dbReference type="PANTHER" id="PTHR23067">
    <property type="entry name" value="DOUBLE-STRANDED RNA-BINDING ZINC FINGER PROTEIN"/>
    <property type="match status" value="1"/>
</dbReference>
<organism evidence="9">
    <name type="scientific">Cyprinus carpio</name>
    <name type="common">Common carp</name>
    <dbReference type="NCBI Taxonomy" id="7962"/>
    <lineage>
        <taxon>Eukaryota</taxon>
        <taxon>Metazoa</taxon>
        <taxon>Chordata</taxon>
        <taxon>Craniata</taxon>
        <taxon>Vertebrata</taxon>
        <taxon>Euteleostomi</taxon>
        <taxon>Actinopterygii</taxon>
        <taxon>Neopterygii</taxon>
        <taxon>Teleostei</taxon>
        <taxon>Ostariophysi</taxon>
        <taxon>Cypriniformes</taxon>
        <taxon>Cyprinidae</taxon>
        <taxon>Cyprininae</taxon>
        <taxon>Cyprinus</taxon>
    </lineage>
</organism>
<dbReference type="SMART" id="SM00451">
    <property type="entry name" value="ZnF_U1"/>
    <property type="match status" value="4"/>
</dbReference>
<evidence type="ECO:0000256" key="7">
    <source>
        <dbReference type="SAM" id="MobiDB-lite"/>
    </source>
</evidence>
<feature type="compositionally biased region" description="Basic and acidic residues" evidence="7">
    <location>
        <begin position="1"/>
        <end position="12"/>
    </location>
</feature>